<comment type="caution">
    <text evidence="1">The sequence shown here is derived from an EMBL/GenBank/DDBJ whole genome shotgun (WGS) entry which is preliminary data.</text>
</comment>
<evidence type="ECO:0000313" key="1">
    <source>
        <dbReference type="EMBL" id="GIX99089.1"/>
    </source>
</evidence>
<proteinExistence type="predicted"/>
<organism evidence="1 2">
    <name type="scientific">Caerostris darwini</name>
    <dbReference type="NCBI Taxonomy" id="1538125"/>
    <lineage>
        <taxon>Eukaryota</taxon>
        <taxon>Metazoa</taxon>
        <taxon>Ecdysozoa</taxon>
        <taxon>Arthropoda</taxon>
        <taxon>Chelicerata</taxon>
        <taxon>Arachnida</taxon>
        <taxon>Araneae</taxon>
        <taxon>Araneomorphae</taxon>
        <taxon>Entelegynae</taxon>
        <taxon>Araneoidea</taxon>
        <taxon>Araneidae</taxon>
        <taxon>Caerostris</taxon>
    </lineage>
</organism>
<dbReference type="EMBL" id="BPLQ01003267">
    <property type="protein sequence ID" value="GIX99089.1"/>
    <property type="molecule type" value="Genomic_DNA"/>
</dbReference>
<protein>
    <recommendedName>
        <fullName evidence="3">GPN-loop GTPase 2</fullName>
    </recommendedName>
</protein>
<reference evidence="1 2" key="1">
    <citation type="submission" date="2021-06" db="EMBL/GenBank/DDBJ databases">
        <title>Caerostris darwini draft genome.</title>
        <authorList>
            <person name="Kono N."/>
            <person name="Arakawa K."/>
        </authorList>
    </citation>
    <scope>NUCLEOTIDE SEQUENCE [LARGE SCALE GENOMIC DNA]</scope>
</reference>
<dbReference type="AlphaFoldDB" id="A0AAV4PTJ0"/>
<name>A0AAV4PTJ0_9ARAC</name>
<evidence type="ECO:0000313" key="2">
    <source>
        <dbReference type="Proteomes" id="UP001054837"/>
    </source>
</evidence>
<accession>A0AAV4PTJ0</accession>
<keyword evidence="2" id="KW-1185">Reference proteome</keyword>
<sequence length="92" mass="10548">MDVLLNKENRKLDNPEDYRPICILPNLGKVLDKIHIITERLSYLQEYNSLVIVNLDLEDTVSIILAIQSMTGFIYSVKLENKITCLTSIDLP</sequence>
<gene>
    <name evidence="1" type="ORF">CDAR_97531</name>
</gene>
<evidence type="ECO:0008006" key="3">
    <source>
        <dbReference type="Google" id="ProtNLM"/>
    </source>
</evidence>
<dbReference type="Proteomes" id="UP001054837">
    <property type="component" value="Unassembled WGS sequence"/>
</dbReference>